<dbReference type="RefSeq" id="WP_186857650.1">
    <property type="nucleotide sequence ID" value="NZ_JACOON010000003.1"/>
</dbReference>
<feature type="compositionally biased region" description="Polar residues" evidence="1">
    <location>
        <begin position="613"/>
        <end position="627"/>
    </location>
</feature>
<keyword evidence="2" id="KW-1133">Transmembrane helix</keyword>
<evidence type="ECO:0000259" key="3">
    <source>
        <dbReference type="SMART" id="SM00460"/>
    </source>
</evidence>
<evidence type="ECO:0000313" key="4">
    <source>
        <dbReference type="EMBL" id="MBC5648133.1"/>
    </source>
</evidence>
<dbReference type="InterPro" id="IPR038765">
    <property type="entry name" value="Papain-like_cys_pep_sf"/>
</dbReference>
<dbReference type="EMBL" id="JACOON010000003">
    <property type="protein sequence ID" value="MBC5648133.1"/>
    <property type="molecule type" value="Genomic_DNA"/>
</dbReference>
<feature type="domain" description="Transglutaminase-like" evidence="3">
    <location>
        <begin position="518"/>
        <end position="593"/>
    </location>
</feature>
<feature type="transmembrane region" description="Helical" evidence="2">
    <location>
        <begin position="78"/>
        <end position="96"/>
    </location>
</feature>
<feature type="transmembrane region" description="Helical" evidence="2">
    <location>
        <begin position="216"/>
        <end position="239"/>
    </location>
</feature>
<evidence type="ECO:0000256" key="2">
    <source>
        <dbReference type="SAM" id="Phobius"/>
    </source>
</evidence>
<dbReference type="InterPro" id="IPR052901">
    <property type="entry name" value="Bact_TGase-like"/>
</dbReference>
<dbReference type="Gene3D" id="3.10.620.30">
    <property type="match status" value="1"/>
</dbReference>
<keyword evidence="5" id="KW-1185">Reference proteome</keyword>
<dbReference type="Pfam" id="PF01841">
    <property type="entry name" value="Transglut_core"/>
    <property type="match status" value="1"/>
</dbReference>
<dbReference type="InterPro" id="IPR021878">
    <property type="entry name" value="TgpA_N"/>
</dbReference>
<dbReference type="Pfam" id="PF11992">
    <property type="entry name" value="TgpA_N"/>
    <property type="match status" value="1"/>
</dbReference>
<reference evidence="4 5" key="1">
    <citation type="submission" date="2020-08" db="EMBL/GenBank/DDBJ databases">
        <title>Genome public.</title>
        <authorList>
            <person name="Liu C."/>
            <person name="Sun Q."/>
        </authorList>
    </citation>
    <scope>NUCLEOTIDE SEQUENCE [LARGE SCALE GENOMIC DNA]</scope>
    <source>
        <strain evidence="4 5">NSJ-35</strain>
    </source>
</reference>
<keyword evidence="2" id="KW-0472">Membrane</keyword>
<evidence type="ECO:0000256" key="1">
    <source>
        <dbReference type="SAM" id="MobiDB-lite"/>
    </source>
</evidence>
<feature type="transmembrane region" description="Helical" evidence="2">
    <location>
        <begin position="162"/>
        <end position="179"/>
    </location>
</feature>
<feature type="transmembrane region" description="Helical" evidence="2">
    <location>
        <begin position="51"/>
        <end position="71"/>
    </location>
</feature>
<dbReference type="PANTHER" id="PTHR42736:SF1">
    <property type="entry name" value="PROTEIN-GLUTAMINE GAMMA-GLUTAMYLTRANSFERASE"/>
    <property type="match status" value="1"/>
</dbReference>
<keyword evidence="2" id="KW-0812">Transmembrane</keyword>
<feature type="transmembrane region" description="Helical" evidence="2">
    <location>
        <begin position="646"/>
        <end position="667"/>
    </location>
</feature>
<feature type="transmembrane region" description="Helical" evidence="2">
    <location>
        <begin position="136"/>
        <end position="155"/>
    </location>
</feature>
<protein>
    <recommendedName>
        <fullName evidence="3">Transglutaminase-like domain-containing protein</fullName>
    </recommendedName>
</protein>
<sequence length="797" mass="89070">MKQTKSLHFSLLPAPEAQQISIGAVVQGSILAILFFLGIGGMLYWAFAPSAMLEILIPIGIVGCIIFTFVLRKRSLRRLGLIVLALWLVGFCLILQTDVLNGLCLTANRIGEVLGQSFGRIYPIYDISVDQSGYELSATLFFIPVSLLLSLLSGYLAYTHDAAVSLAITAGIIFIYVFLKIEIAVIWLLLLVLAQFLLLAQAYGNRQNFYGGFTTAYRSVAAIAAGVFALSAIVVFLTVPSYENSPLKNTRESLIRTVDQIRYGVEPTLGMPDGDFTNLQAFEPSDETALEVTMEKPESLWLRGYVGSVYNGHGWSESDSKSLYEYADIFYWLHRDNFYGQKQLADAAAVTGKASYDQAFGIHVNNVGASSRNIYAPYELYMAGGELMPADIIGDTALVSTGFRGQRQYEYLSLPNIVKRYPDIMRELYGDDAETKLSTEAFLTVESNYAEYIYDQYTQLPEDTTRWIEQYLSDVLPTQEEANYANVKQAIIQYLTEQTEYSTEPSQAGSGDFAYDFLFLDKEGYSVHYATAATLMFRACGIPARYVEGYLITPQDVQSAADHSVFQIDGTHAHAWVEVYQSGVGWIPVEVTPPYFGLMEEADSLEGVPGTRPESTPAASPENNTVENQEEIPNQVDGEKAVAGNLLLIILIIVFAAAAIFFLWRYWKKRQMQFKKKVEACLNEKNNEAITAMFICAMDALSTLGLKDGGVWLLEQLRRELKPVDGVSEKRIAQVFAVYEEATYSAHEMSQESRKEMEDFIEEVYLLLRERFVGLKRLKICGFLKLAAEIKSAHEKR</sequence>
<dbReference type="Proteomes" id="UP000606889">
    <property type="component" value="Unassembled WGS sequence"/>
</dbReference>
<name>A0ABR7EG14_9FIRM</name>
<feature type="region of interest" description="Disordered" evidence="1">
    <location>
        <begin position="605"/>
        <end position="628"/>
    </location>
</feature>
<dbReference type="PANTHER" id="PTHR42736">
    <property type="entry name" value="PROTEIN-GLUTAMINE GAMMA-GLUTAMYLTRANSFERASE"/>
    <property type="match status" value="1"/>
</dbReference>
<evidence type="ECO:0000313" key="5">
    <source>
        <dbReference type="Proteomes" id="UP000606889"/>
    </source>
</evidence>
<dbReference type="SMART" id="SM00460">
    <property type="entry name" value="TGc"/>
    <property type="match status" value="1"/>
</dbReference>
<dbReference type="InterPro" id="IPR002931">
    <property type="entry name" value="Transglutaminase-like"/>
</dbReference>
<proteinExistence type="predicted"/>
<dbReference type="SUPFAM" id="SSF54001">
    <property type="entry name" value="Cysteine proteinases"/>
    <property type="match status" value="1"/>
</dbReference>
<gene>
    <name evidence="4" type="ORF">H8S18_07260</name>
</gene>
<organism evidence="4 5">
    <name type="scientific">Christensenella tenuis</name>
    <dbReference type="NCBI Taxonomy" id="2763033"/>
    <lineage>
        <taxon>Bacteria</taxon>
        <taxon>Bacillati</taxon>
        <taxon>Bacillota</taxon>
        <taxon>Clostridia</taxon>
        <taxon>Christensenellales</taxon>
        <taxon>Christensenellaceae</taxon>
        <taxon>Christensenella</taxon>
    </lineage>
</organism>
<feature type="transmembrane region" description="Helical" evidence="2">
    <location>
        <begin position="185"/>
        <end position="204"/>
    </location>
</feature>
<comment type="caution">
    <text evidence="4">The sequence shown here is derived from an EMBL/GenBank/DDBJ whole genome shotgun (WGS) entry which is preliminary data.</text>
</comment>
<accession>A0ABR7EG14</accession>
<feature type="transmembrane region" description="Helical" evidence="2">
    <location>
        <begin position="20"/>
        <end position="45"/>
    </location>
</feature>